<dbReference type="PIRSF" id="PIRSF016578">
    <property type="entry name" value="HsaA"/>
    <property type="match status" value="1"/>
</dbReference>
<dbReference type="RefSeq" id="WP_311943402.1">
    <property type="nucleotide sequence ID" value="NZ_JAVSCS010000040.1"/>
</dbReference>
<evidence type="ECO:0000259" key="3">
    <source>
        <dbReference type="Pfam" id="PF08028"/>
    </source>
</evidence>
<dbReference type="InterPro" id="IPR013107">
    <property type="entry name" value="Acyl-CoA_DH_C"/>
</dbReference>
<dbReference type="Pfam" id="PF08028">
    <property type="entry name" value="Acyl-CoA_dh_2"/>
    <property type="match status" value="1"/>
</dbReference>
<keyword evidence="5" id="KW-1185">Reference proteome</keyword>
<dbReference type="InterPro" id="IPR013786">
    <property type="entry name" value="AcylCoA_DH/ox_N"/>
</dbReference>
<dbReference type="SUPFAM" id="SSF56645">
    <property type="entry name" value="Acyl-CoA dehydrogenase NM domain-like"/>
    <property type="match status" value="1"/>
</dbReference>
<reference evidence="4 5" key="1">
    <citation type="submission" date="2024-07" db="EMBL/GenBank/DDBJ databases">
        <title>Description of Labrys sedimenti sp. nov., isolated from a diclofenac-degrading enrichment culture.</title>
        <authorList>
            <person name="Tancsics A."/>
            <person name="Csepanyi A."/>
        </authorList>
    </citation>
    <scope>NUCLEOTIDE SEQUENCE [LARGE SCALE GENOMIC DNA]</scope>
    <source>
        <strain evidence="4 5">LMG 23578</strain>
    </source>
</reference>
<organism evidence="4 5">
    <name type="scientific">Labrys neptuniae</name>
    <dbReference type="NCBI Taxonomy" id="376174"/>
    <lineage>
        <taxon>Bacteria</taxon>
        <taxon>Pseudomonadati</taxon>
        <taxon>Pseudomonadota</taxon>
        <taxon>Alphaproteobacteria</taxon>
        <taxon>Hyphomicrobiales</taxon>
        <taxon>Xanthobacteraceae</taxon>
        <taxon>Labrys</taxon>
    </lineage>
</organism>
<dbReference type="SUPFAM" id="SSF47203">
    <property type="entry name" value="Acyl-CoA dehydrogenase C-terminal domain-like"/>
    <property type="match status" value="1"/>
</dbReference>
<dbReference type="Gene3D" id="1.20.140.10">
    <property type="entry name" value="Butyryl-CoA Dehydrogenase, subunit A, domain 3"/>
    <property type="match status" value="1"/>
</dbReference>
<feature type="domain" description="Acyl-CoA dehydrogenase C-terminal" evidence="3">
    <location>
        <begin position="257"/>
        <end position="392"/>
    </location>
</feature>
<protein>
    <submittedName>
        <fullName evidence="4">Acyl-CoA dehydrogenase family protein</fullName>
    </submittedName>
</protein>
<gene>
    <name evidence="4" type="ORF">ABXS05_32695</name>
</gene>
<dbReference type="PANTHER" id="PTHR43884">
    <property type="entry name" value="ACYL-COA DEHYDROGENASE"/>
    <property type="match status" value="1"/>
</dbReference>
<dbReference type="InterPro" id="IPR046373">
    <property type="entry name" value="Acyl-CoA_Oxase/DH_mid-dom_sf"/>
</dbReference>
<dbReference type="Pfam" id="PF02771">
    <property type="entry name" value="Acyl-CoA_dh_N"/>
    <property type="match status" value="1"/>
</dbReference>
<dbReference type="EMBL" id="JBFNQD010000025">
    <property type="protein sequence ID" value="MEW9310343.1"/>
    <property type="molecule type" value="Genomic_DNA"/>
</dbReference>
<name>A0ABV3PYU9_9HYPH</name>
<evidence type="ECO:0000256" key="1">
    <source>
        <dbReference type="ARBA" id="ARBA00023002"/>
    </source>
</evidence>
<dbReference type="PANTHER" id="PTHR43884:SF12">
    <property type="entry name" value="ISOVALERYL-COA DEHYDROGENASE, MITOCHONDRIAL-RELATED"/>
    <property type="match status" value="1"/>
</dbReference>
<dbReference type="InterPro" id="IPR036250">
    <property type="entry name" value="AcylCo_DH-like_C"/>
</dbReference>
<comment type="caution">
    <text evidence="4">The sequence shown here is derived from an EMBL/GenBank/DDBJ whole genome shotgun (WGS) entry which is preliminary data.</text>
</comment>
<dbReference type="Gene3D" id="1.10.540.10">
    <property type="entry name" value="Acyl-CoA dehydrogenase/oxidase, N-terminal domain"/>
    <property type="match status" value="1"/>
</dbReference>
<keyword evidence="1" id="KW-0560">Oxidoreductase</keyword>
<evidence type="ECO:0000313" key="5">
    <source>
        <dbReference type="Proteomes" id="UP001555786"/>
    </source>
</evidence>
<proteinExistence type="predicted"/>
<dbReference type="InterPro" id="IPR037069">
    <property type="entry name" value="AcylCoA_DH/ox_N_sf"/>
</dbReference>
<evidence type="ECO:0000313" key="4">
    <source>
        <dbReference type="EMBL" id="MEW9310343.1"/>
    </source>
</evidence>
<dbReference type="InterPro" id="IPR009100">
    <property type="entry name" value="AcylCoA_DH/oxidase_NM_dom_sf"/>
</dbReference>
<dbReference type="Gene3D" id="2.40.110.10">
    <property type="entry name" value="Butyryl-CoA Dehydrogenase, subunit A, domain 2"/>
    <property type="match status" value="1"/>
</dbReference>
<sequence length="422" mass="45571">MAYDATVSALRDTRRDAPAIEIYAGLSEAEFAEWRSRAESVAAELAATALERDRANQDPFEEIELLRKAGLLGLAVPRALGGAGANLAQALEISRIISAADGSIGQLIAYHYSNGVWSYILGTPEQWQATARGVGEEGWFQGGVSNPRDPKAELEKTANGYLISGRRTFATGASIAQILTVTVWDGEKRVHFQIPPSRKGISFEGDWDNLGQRLTASGSVIFDRVEATDADLLSGLDHYAGDVEQRDGLRVLFSQLIFVNFYLGIAEGALEAASAHVRSHGRPWPESGLERATEDPYHLQLFGRLSAGIAAGVALADKAAALYQAALLAGPALTAQAWGELALVIDQAKVIATKVSLEVTADIYEATGARSTANKYGLDIYWRNVRTHTVHDPVSYRLREIGEFALNQTLPKPRVFTPPAKA</sequence>
<accession>A0ABV3PYU9</accession>
<feature type="domain" description="Acyl-CoA dehydrogenase/oxidase N-terminal" evidence="2">
    <location>
        <begin position="39"/>
        <end position="128"/>
    </location>
</feature>
<evidence type="ECO:0000259" key="2">
    <source>
        <dbReference type="Pfam" id="PF02771"/>
    </source>
</evidence>
<dbReference type="Proteomes" id="UP001555786">
    <property type="component" value="Unassembled WGS sequence"/>
</dbReference>